<accession>A0ACB8B0E6</accession>
<gene>
    <name evidence="1" type="ORF">BV22DRAFT_1041093</name>
</gene>
<protein>
    <submittedName>
        <fullName evidence="1">Uncharacterized protein</fullName>
    </submittedName>
</protein>
<reference evidence="1" key="1">
    <citation type="journal article" date="2021" name="New Phytol.">
        <title>Evolutionary innovations through gain and loss of genes in the ectomycorrhizal Boletales.</title>
        <authorList>
            <person name="Wu G."/>
            <person name="Miyauchi S."/>
            <person name="Morin E."/>
            <person name="Kuo A."/>
            <person name="Drula E."/>
            <person name="Varga T."/>
            <person name="Kohler A."/>
            <person name="Feng B."/>
            <person name="Cao Y."/>
            <person name="Lipzen A."/>
            <person name="Daum C."/>
            <person name="Hundley H."/>
            <person name="Pangilinan J."/>
            <person name="Johnson J."/>
            <person name="Barry K."/>
            <person name="LaButti K."/>
            <person name="Ng V."/>
            <person name="Ahrendt S."/>
            <person name="Min B."/>
            <person name="Choi I.G."/>
            <person name="Park H."/>
            <person name="Plett J.M."/>
            <person name="Magnuson J."/>
            <person name="Spatafora J.W."/>
            <person name="Nagy L.G."/>
            <person name="Henrissat B."/>
            <person name="Grigoriev I.V."/>
            <person name="Yang Z.L."/>
            <person name="Xu J."/>
            <person name="Martin F.M."/>
        </authorList>
    </citation>
    <scope>NUCLEOTIDE SEQUENCE</scope>
    <source>
        <strain evidence="1">KUC20120723A-06</strain>
    </source>
</reference>
<name>A0ACB8B0E6_9AGAM</name>
<sequence>MTCECAAWWYGMAPRRRRTVVVGARAVRRSALRRPAVPLRPTFLLALGPAQMQLSSLVNGRARGIAHEEDGDEEKG</sequence>
<dbReference type="EMBL" id="MU266677">
    <property type="protein sequence ID" value="KAH7919260.1"/>
    <property type="molecule type" value="Genomic_DNA"/>
</dbReference>
<evidence type="ECO:0000313" key="1">
    <source>
        <dbReference type="EMBL" id="KAH7919260.1"/>
    </source>
</evidence>
<organism evidence="1 2">
    <name type="scientific">Leucogyrophana mollusca</name>
    <dbReference type="NCBI Taxonomy" id="85980"/>
    <lineage>
        <taxon>Eukaryota</taxon>
        <taxon>Fungi</taxon>
        <taxon>Dikarya</taxon>
        <taxon>Basidiomycota</taxon>
        <taxon>Agaricomycotina</taxon>
        <taxon>Agaricomycetes</taxon>
        <taxon>Agaricomycetidae</taxon>
        <taxon>Boletales</taxon>
        <taxon>Boletales incertae sedis</taxon>
        <taxon>Leucogyrophana</taxon>
    </lineage>
</organism>
<proteinExistence type="predicted"/>
<dbReference type="Proteomes" id="UP000790709">
    <property type="component" value="Unassembled WGS sequence"/>
</dbReference>
<keyword evidence="2" id="KW-1185">Reference proteome</keyword>
<evidence type="ECO:0000313" key="2">
    <source>
        <dbReference type="Proteomes" id="UP000790709"/>
    </source>
</evidence>
<comment type="caution">
    <text evidence="1">The sequence shown here is derived from an EMBL/GenBank/DDBJ whole genome shotgun (WGS) entry which is preliminary data.</text>
</comment>